<dbReference type="EMBL" id="JAKUVJ010000005">
    <property type="protein sequence ID" value="MCY7034745.1"/>
    <property type="molecule type" value="Genomic_DNA"/>
</dbReference>
<dbReference type="AlphaFoldDB" id="A0ABD4VJ92"/>
<evidence type="ECO:0000313" key="2">
    <source>
        <dbReference type="Proteomes" id="UP001208557"/>
    </source>
</evidence>
<gene>
    <name evidence="1" type="ORF">MK406_06655</name>
</gene>
<dbReference type="RefSeq" id="WP_268685953.1">
    <property type="nucleotide sequence ID" value="NZ_JAKUVJ010000005.1"/>
</dbReference>
<protein>
    <recommendedName>
        <fullName evidence="3">LXG domain-containing protein</fullName>
    </recommendedName>
</protein>
<sequence>MTVTVKFKSKLQEHGNQSKEAAASYRKEISSTERKIQVKVEGQQADAIRAFVNKLNSLSYVLNETYPRILEEYSETLLDYVSNLNALGFEADIVKTKAGDIQQIKEWLSVTKVKEFLDEGEKLSAVIKTASKAMEMSPHPVDYSAHPAQYAYGVARRLTDLGSNREETHNSLMTYFNSFKSKLDSANSQLEGLKGSLKNAQFMSSLPVSEALALISRNYLTKENMNSLDSIQDTSDGVALKILLSEKDYYSLSEGVYKADERFFRDLGNVKGSNISNPMMDMIYARINKEFSGVNSDDSREMRNIRAFVYAISNQEQEHSGAYFEKLVYAGDRYATVIGITAKGLVPELPDTNASREEFEKYDRKMEEIFPQLQVFEGKLNKAGQLTALFEALNVIGIGQNHKDLSRQGSVSKVDRSIYLDKLKWNNTGFTFQVEDKSHIFGEKADATIKVYDTGTGIELGKHEDELKGLREKRKEVIQNFVADIGKSIVGHYVPGASQVIDLVSSAMEQDGSLSSAVSFGNDVGETTFKDLYSESLSKTAGGASKLLSFYESLMDINDQEIKAKNGEKVSLFDIGGRKLSGTDSHYHKPDLNYDLQSILKIDDMEKNGLRGYAYRHAGTSDIDVKQNMLEKFEKNLSGEYSGNNKGFTKDAYRMLMGTSNKTLEEVGVDNVLDGLNYVQGNVETQFNTVTLYKDAKGEVKEEIEKKYFETENYARWGDDLREVIWPN</sequence>
<evidence type="ECO:0000313" key="1">
    <source>
        <dbReference type="EMBL" id="MCY7034745.1"/>
    </source>
</evidence>
<comment type="caution">
    <text evidence="1">The sequence shown here is derived from an EMBL/GenBank/DDBJ whole genome shotgun (WGS) entry which is preliminary data.</text>
</comment>
<evidence type="ECO:0008006" key="3">
    <source>
        <dbReference type="Google" id="ProtNLM"/>
    </source>
</evidence>
<accession>A0ABD4VJ92</accession>
<organism evidence="1 2">
    <name type="scientific">Streptococcus sanguinis</name>
    <dbReference type="NCBI Taxonomy" id="1305"/>
    <lineage>
        <taxon>Bacteria</taxon>
        <taxon>Bacillati</taxon>
        <taxon>Bacillota</taxon>
        <taxon>Bacilli</taxon>
        <taxon>Lactobacillales</taxon>
        <taxon>Streptococcaceae</taxon>
        <taxon>Streptococcus</taxon>
    </lineage>
</organism>
<reference evidence="1 2" key="1">
    <citation type="journal article" date="2022" name="Med Res Arch">
        <title>Genomic identification of streptococcal strains and relation to clinical characteristics. A substudy to The Partial Oral Treatment of Endocarditis (POET) Trial.</title>
        <authorList>
            <person name="Christensen J."/>
            <person name="Jensen C."/>
            <person name="Dargis R."/>
            <person name="Nielsen X."/>
            <person name="Pries- Heje M."/>
            <person name="Wiingaard C."/>
            <person name="Ihlemann N."/>
            <person name="Gill S."/>
            <person name="Bruun N."/>
            <person name="Elming H."/>
            <person name="Povlsen J."/>
            <person name="Madsen T."/>
            <person name="Jensen K."/>
            <person name="Fuursted K."/>
            <person name="Ostergaard L."/>
            <person name="Christiansen U."/>
            <person name="Rosenvinge F."/>
            <person name="Helweg-Larsen J."/>
            <person name="Fosbol E."/>
            <person name="Kober L."/>
            <person name="Torp-Pedersen C."/>
            <person name="Tonder N."/>
            <person name="Moser C."/>
            <person name="Iversen K."/>
            <person name="Bundgaard H."/>
        </authorList>
    </citation>
    <scope>NUCLEOTIDE SEQUENCE [LARGE SCALE GENOMIC DNA]</scope>
    <source>
        <strain evidence="1 2">A12055600</strain>
    </source>
</reference>
<dbReference type="Proteomes" id="UP001208557">
    <property type="component" value="Unassembled WGS sequence"/>
</dbReference>
<proteinExistence type="predicted"/>
<name>A0ABD4VJ92_STRSA</name>